<keyword evidence="7 11" id="KW-0328">Glycosyltransferase</keyword>
<keyword evidence="13" id="KW-1185">Reference proteome</keyword>
<evidence type="ECO:0000256" key="2">
    <source>
        <dbReference type="ARBA" id="ARBA00007868"/>
    </source>
</evidence>
<name>A0ABV2CLJ6_9RHOO</name>
<evidence type="ECO:0000256" key="11">
    <source>
        <dbReference type="HAMAP-Rule" id="MF_00392"/>
    </source>
</evidence>
<evidence type="ECO:0000313" key="13">
    <source>
        <dbReference type="Proteomes" id="UP001548590"/>
    </source>
</evidence>
<organism evidence="12 13">
    <name type="scientific">Uliginosibacterium paludis</name>
    <dbReference type="NCBI Taxonomy" id="1615952"/>
    <lineage>
        <taxon>Bacteria</taxon>
        <taxon>Pseudomonadati</taxon>
        <taxon>Pseudomonadota</taxon>
        <taxon>Betaproteobacteria</taxon>
        <taxon>Rhodocyclales</taxon>
        <taxon>Zoogloeaceae</taxon>
        <taxon>Uliginosibacterium</taxon>
    </lineage>
</organism>
<comment type="catalytic activity">
    <reaction evidence="10 11">
        <text>a lipid X + a UDP-2-N,3-O-bis[(3R)-3-hydroxyacyl]-alpha-D-glucosamine = a lipid A disaccharide + UDP + H(+)</text>
        <dbReference type="Rhea" id="RHEA:67828"/>
        <dbReference type="ChEBI" id="CHEBI:15378"/>
        <dbReference type="ChEBI" id="CHEBI:58223"/>
        <dbReference type="ChEBI" id="CHEBI:137748"/>
        <dbReference type="ChEBI" id="CHEBI:176338"/>
        <dbReference type="ChEBI" id="CHEBI:176343"/>
        <dbReference type="EC" id="2.4.1.182"/>
    </reaction>
</comment>
<dbReference type="InterPro" id="IPR003835">
    <property type="entry name" value="Glyco_trans_19"/>
</dbReference>
<gene>
    <name evidence="11 12" type="primary">lpxB</name>
    <name evidence="12" type="ORF">ABVT11_01010</name>
</gene>
<dbReference type="Pfam" id="PF02684">
    <property type="entry name" value="LpxB"/>
    <property type="match status" value="1"/>
</dbReference>
<dbReference type="PANTHER" id="PTHR30372:SF4">
    <property type="entry name" value="LIPID-A-DISACCHARIDE SYNTHASE, MITOCHONDRIAL-RELATED"/>
    <property type="match status" value="1"/>
</dbReference>
<dbReference type="SUPFAM" id="SSF53756">
    <property type="entry name" value="UDP-Glycosyltransferase/glycogen phosphorylase"/>
    <property type="match status" value="1"/>
</dbReference>
<reference evidence="12 13" key="1">
    <citation type="submission" date="2024-07" db="EMBL/GenBank/DDBJ databases">
        <title>Uliginosibacterium paludis KCTC:42655.</title>
        <authorList>
            <person name="Kim M.K."/>
        </authorList>
    </citation>
    <scope>NUCLEOTIDE SEQUENCE [LARGE SCALE GENOMIC DNA]</scope>
    <source>
        <strain evidence="12 13">KCTC 42655</strain>
    </source>
</reference>
<sequence>MRIAMVAGEASGDLLAAHLIEALKQRYPDAEFVGIGGPRMCAAGFVSWWPAERLAVMGYVDVLRRLPELLGIRRQLLQRLKESPPDIFIGVDAPDFNLPVELKLRCSGVRTMHYVSPSIWAWRGHRVKGIGRAAEHVMCLFPFEPEIYRQHGIPATFVGHPLADVFPLEDQRATARELLQLEPDQEIVAVLPGSREGEVGRLAGTYVKTMRQLAFVRPDVHFLVPLITRATREMFEHALHAEGAGHLSVRLMFGHAHDAMAAADTVLVASGTATLEAALLKRSMVISYKVGKMTYRLAKWLSYLPWVGLPNILAREFVVPELLQDDATPEKLAAALLAWLEDPEARKHVAHRFEAMHLSLRQNNAEKAAAVVAGMLGRA</sequence>
<evidence type="ECO:0000256" key="6">
    <source>
        <dbReference type="ARBA" id="ARBA00022556"/>
    </source>
</evidence>
<dbReference type="GO" id="GO:0008915">
    <property type="term" value="F:lipid-A-disaccharide synthase activity"/>
    <property type="evidence" value="ECO:0007669"/>
    <property type="project" value="UniProtKB-EC"/>
</dbReference>
<dbReference type="EMBL" id="JBEWLZ010000001">
    <property type="protein sequence ID" value="MET1488387.1"/>
    <property type="molecule type" value="Genomic_DNA"/>
</dbReference>
<dbReference type="EC" id="2.4.1.182" evidence="3 11"/>
<comment type="similarity">
    <text evidence="2 11">Belongs to the LpxB family.</text>
</comment>
<dbReference type="Proteomes" id="UP001548590">
    <property type="component" value="Unassembled WGS sequence"/>
</dbReference>
<keyword evidence="5 11" id="KW-0444">Lipid biosynthesis</keyword>
<keyword evidence="6 11" id="KW-0441">Lipid A biosynthesis</keyword>
<protein>
    <recommendedName>
        <fullName evidence="4 11">Lipid-A-disaccharide synthase</fullName>
        <ecNumber evidence="3 11">2.4.1.182</ecNumber>
    </recommendedName>
</protein>
<comment type="pathway">
    <text evidence="11">Bacterial outer membrane biogenesis; LPS lipid A biosynthesis.</text>
</comment>
<dbReference type="PANTHER" id="PTHR30372">
    <property type="entry name" value="LIPID-A-DISACCHARIDE SYNTHASE"/>
    <property type="match status" value="1"/>
</dbReference>
<evidence type="ECO:0000256" key="5">
    <source>
        <dbReference type="ARBA" id="ARBA00022516"/>
    </source>
</evidence>
<evidence type="ECO:0000256" key="4">
    <source>
        <dbReference type="ARBA" id="ARBA00020902"/>
    </source>
</evidence>
<evidence type="ECO:0000256" key="9">
    <source>
        <dbReference type="ARBA" id="ARBA00023098"/>
    </source>
</evidence>
<evidence type="ECO:0000256" key="1">
    <source>
        <dbReference type="ARBA" id="ARBA00002056"/>
    </source>
</evidence>
<evidence type="ECO:0000313" key="12">
    <source>
        <dbReference type="EMBL" id="MET1488387.1"/>
    </source>
</evidence>
<dbReference type="NCBIfam" id="TIGR00215">
    <property type="entry name" value="lpxB"/>
    <property type="match status" value="1"/>
</dbReference>
<comment type="function">
    <text evidence="1 11">Condensation of UDP-2,3-diacylglucosamine and 2,3-diacylglucosamine-1-phosphate to form lipid A disaccharide, a precursor of lipid A, a phosphorylated glycolipid that anchors the lipopolysaccharide to the outer membrane of the cell.</text>
</comment>
<evidence type="ECO:0000256" key="3">
    <source>
        <dbReference type="ARBA" id="ARBA00012687"/>
    </source>
</evidence>
<dbReference type="RefSeq" id="WP_345926461.1">
    <property type="nucleotide sequence ID" value="NZ_JBDIVF010000003.1"/>
</dbReference>
<accession>A0ABV2CLJ6</accession>
<comment type="caution">
    <text evidence="12">The sequence shown here is derived from an EMBL/GenBank/DDBJ whole genome shotgun (WGS) entry which is preliminary data.</text>
</comment>
<dbReference type="HAMAP" id="MF_00392">
    <property type="entry name" value="LpxB"/>
    <property type="match status" value="1"/>
</dbReference>
<evidence type="ECO:0000256" key="10">
    <source>
        <dbReference type="ARBA" id="ARBA00048975"/>
    </source>
</evidence>
<keyword evidence="9 11" id="KW-0443">Lipid metabolism</keyword>
<dbReference type="Gene3D" id="3.40.50.2000">
    <property type="entry name" value="Glycogen Phosphorylase B"/>
    <property type="match status" value="1"/>
</dbReference>
<evidence type="ECO:0000256" key="7">
    <source>
        <dbReference type="ARBA" id="ARBA00022676"/>
    </source>
</evidence>
<proteinExistence type="inferred from homology"/>
<keyword evidence="8 11" id="KW-0808">Transferase</keyword>
<evidence type="ECO:0000256" key="8">
    <source>
        <dbReference type="ARBA" id="ARBA00022679"/>
    </source>
</evidence>